<evidence type="ECO:0000259" key="1">
    <source>
        <dbReference type="Pfam" id="PF00882"/>
    </source>
</evidence>
<gene>
    <name evidence="2" type="ORF">HCR03_02745</name>
</gene>
<evidence type="ECO:0000313" key="2">
    <source>
        <dbReference type="EMBL" id="QNK41240.1"/>
    </source>
</evidence>
<dbReference type="KEGG" id="cfem:HCR03_02745"/>
<sequence length="291" mass="34166">MIELPAAITHYYHALRVQKNNTPKSMDAFLWGAQGPDFLYYHRLFQPFRENLRTMGSRLHHDAPSRLLSVMRDYQQTRGDERSESYLSGFLCHYSLDRTAHPFVYWNVRILRKKYPGRGDGFLHNHVESVLDGIILRSITGTLANDFDLRITVPENKEAQESVMRLYSYVLERLYGVHNQENELLHAMADCRKICGFLNDKWMIKKPVAEALEKLTKKYLVSSVIRGISEQDEFDYANILHSEWKSPEKDSTVRKESFFDLFDLSVQESRYFLHEFETADLTELTHDIPFC</sequence>
<dbReference type="Pfam" id="PF00882">
    <property type="entry name" value="Zn_dep_PLPC"/>
    <property type="match status" value="1"/>
</dbReference>
<protein>
    <submittedName>
        <fullName evidence="2">Zinc dependent phospholipase C family protein</fullName>
    </submittedName>
</protein>
<dbReference type="Proteomes" id="UP000515909">
    <property type="component" value="Chromosome"/>
</dbReference>
<accession>A0A7G8TC99</accession>
<reference evidence="2 3" key="1">
    <citation type="submission" date="2020-08" db="EMBL/GenBank/DDBJ databases">
        <title>The isolate Caproiciproducens sp. 7D4C2 produces n-caproate at mildly acidic conditions from hexoses: genome and rBOX comparison with related strains and chain-elongating bacteria.</title>
        <authorList>
            <person name="Esquivel-Elizondo S."/>
            <person name="Bagci C."/>
            <person name="Temovska M."/>
            <person name="Jeon B.S."/>
            <person name="Bessarab I."/>
            <person name="Williams R.B.H."/>
            <person name="Huson D.H."/>
            <person name="Angenent L.T."/>
        </authorList>
    </citation>
    <scope>NUCLEOTIDE SEQUENCE [LARGE SCALE GENOMIC DNA]</scope>
    <source>
        <strain evidence="2 3">7D4C2</strain>
    </source>
</reference>
<evidence type="ECO:0000313" key="3">
    <source>
        <dbReference type="Proteomes" id="UP000515909"/>
    </source>
</evidence>
<name>A0A7G8TC99_9FIRM</name>
<organism evidence="2 3">
    <name type="scientific">Caproicibacter fermentans</name>
    <dbReference type="NCBI Taxonomy" id="2576756"/>
    <lineage>
        <taxon>Bacteria</taxon>
        <taxon>Bacillati</taxon>
        <taxon>Bacillota</taxon>
        <taxon>Clostridia</taxon>
        <taxon>Eubacteriales</taxon>
        <taxon>Acutalibacteraceae</taxon>
        <taxon>Caproicibacter</taxon>
    </lineage>
</organism>
<dbReference type="RefSeq" id="WP_187036582.1">
    <property type="nucleotide sequence ID" value="NZ_CP060286.1"/>
</dbReference>
<feature type="domain" description="Phospholipase C/D" evidence="1">
    <location>
        <begin position="12"/>
        <end position="136"/>
    </location>
</feature>
<dbReference type="EMBL" id="CP060286">
    <property type="protein sequence ID" value="QNK41240.1"/>
    <property type="molecule type" value="Genomic_DNA"/>
</dbReference>
<dbReference type="AlphaFoldDB" id="A0A7G8TC99"/>
<proteinExistence type="predicted"/>
<dbReference type="InterPro" id="IPR029002">
    <property type="entry name" value="PLPC/GPLD1"/>
</dbReference>